<feature type="active site" description="Charge relay system" evidence="15">
    <location>
        <position position="137"/>
    </location>
</feature>
<evidence type="ECO:0000256" key="4">
    <source>
        <dbReference type="ARBA" id="ARBA00022617"/>
    </source>
</evidence>
<dbReference type="GO" id="GO:0046210">
    <property type="term" value="P:nitric oxide catabolic process"/>
    <property type="evidence" value="ECO:0007669"/>
    <property type="project" value="TreeGrafter"/>
</dbReference>
<comment type="function">
    <text evidence="15">Is involved in NO detoxification in an aerobic process, termed nitric oxide dioxygenase (NOD) reaction that utilizes O(2) and NAD(P)H to convert NO to nitrate, which protects the bacterium from various noxious nitrogen compounds. Therefore, plays a central role in the inducible response to nitrosative stress.</text>
</comment>
<dbReference type="PROSITE" id="PS01033">
    <property type="entry name" value="GLOBIN"/>
    <property type="match status" value="1"/>
</dbReference>
<comment type="catalytic activity">
    <reaction evidence="14 15">
        <text>2 nitric oxide + NADPH + 2 O2 = 2 nitrate + NADP(+) + H(+)</text>
        <dbReference type="Rhea" id="RHEA:19465"/>
        <dbReference type="ChEBI" id="CHEBI:15378"/>
        <dbReference type="ChEBI" id="CHEBI:15379"/>
        <dbReference type="ChEBI" id="CHEBI:16480"/>
        <dbReference type="ChEBI" id="CHEBI:17632"/>
        <dbReference type="ChEBI" id="CHEBI:57783"/>
        <dbReference type="ChEBI" id="CHEBI:58349"/>
        <dbReference type="EC" id="1.14.12.17"/>
    </reaction>
</comment>
<proteinExistence type="inferred from homology"/>
<protein>
    <recommendedName>
        <fullName evidence="15">Flavohemoprotein</fullName>
    </recommendedName>
    <alternativeName>
        <fullName evidence="15">Flavohemoglobin</fullName>
    </alternativeName>
    <alternativeName>
        <fullName evidence="15">Hemoglobin-like protein</fullName>
    </alternativeName>
    <alternativeName>
        <fullName evidence="15">Nitric oxide dioxygenase</fullName>
        <shortName evidence="15">NO oxygenase</shortName>
        <shortName evidence="15">NOD</shortName>
        <ecNumber evidence="15">1.14.12.17</ecNumber>
    </alternativeName>
</protein>
<dbReference type="eggNOG" id="COG1017">
    <property type="taxonomic scope" value="Bacteria"/>
</dbReference>
<feature type="domain" description="Globin" evidence="16">
    <location>
        <begin position="1"/>
        <end position="138"/>
    </location>
</feature>
<keyword evidence="10 15" id="KW-0560">Oxidoreductase</keyword>
<keyword evidence="4 15" id="KW-0349">Heme</keyword>
<dbReference type="Pfam" id="PF00042">
    <property type="entry name" value="Globin"/>
    <property type="match status" value="1"/>
</dbReference>
<dbReference type="FunFam" id="3.40.50.80:FF:000010">
    <property type="entry name" value="Flavohemoprotein"/>
    <property type="match status" value="1"/>
</dbReference>
<dbReference type="InterPro" id="IPR009050">
    <property type="entry name" value="Globin-like_sf"/>
</dbReference>
<reference evidence="18 19" key="1">
    <citation type="submission" date="2014-02" db="EMBL/GenBank/DDBJ databases">
        <title>Draft genome sequence of Lysinibacillus odysseyi NBRC 100172.</title>
        <authorList>
            <person name="Zhang F."/>
            <person name="Wang G."/>
            <person name="Zhang L."/>
        </authorList>
    </citation>
    <scope>NUCLEOTIDE SEQUENCE [LARGE SCALE GENOMIC DNA]</scope>
    <source>
        <strain evidence="18 19">NBRC 100172</strain>
    </source>
</reference>
<dbReference type="InterPro" id="IPR000971">
    <property type="entry name" value="Globin"/>
</dbReference>
<dbReference type="GO" id="GO:0005344">
    <property type="term" value="F:oxygen carrier activity"/>
    <property type="evidence" value="ECO:0007669"/>
    <property type="project" value="UniProtKB-UniRule"/>
</dbReference>
<dbReference type="CDD" id="cd14777">
    <property type="entry name" value="Yhb1-globin-like"/>
    <property type="match status" value="1"/>
</dbReference>
<dbReference type="InterPro" id="IPR017927">
    <property type="entry name" value="FAD-bd_FR_type"/>
</dbReference>
<gene>
    <name evidence="15" type="primary">hmp</name>
    <name evidence="18" type="ORF">CD32_16035</name>
</gene>
<evidence type="ECO:0000313" key="18">
    <source>
        <dbReference type="EMBL" id="KGR83347.1"/>
    </source>
</evidence>
<keyword evidence="8 15" id="KW-0274">FAD</keyword>
<keyword evidence="19" id="KW-1185">Reference proteome</keyword>
<comment type="similarity">
    <text evidence="2 15">Belongs to the globin family. Two-domain flavohemoproteins subfamily.</text>
</comment>
<dbReference type="OrthoDB" id="9801223at2"/>
<dbReference type="InterPro" id="IPR023950">
    <property type="entry name" value="Hmp"/>
</dbReference>
<comment type="domain">
    <text evidence="15">Consists of two distinct domains; an N-terminal heme-containing oxygen-binding domain and a C-terminal reductase domain with binding sites for FAD and NAD(P)H.</text>
</comment>
<dbReference type="InterPro" id="IPR008333">
    <property type="entry name" value="Cbr1-like_FAD-bd_dom"/>
</dbReference>
<evidence type="ECO:0000259" key="17">
    <source>
        <dbReference type="PROSITE" id="PS51384"/>
    </source>
</evidence>
<sequence>MLDEKTIQLVQSTAPVLKEHSAEIGKRFYSLLFSKAPDLYNLFNQTNQKRGIQQEALAYSVYAAGEHITNLDALAPVIRRITEKHRAIGVVAEQYPVVGETLLEAVKDVLGDSATDEILEAWGKAYGYIADAFISIEKELYEEAKNAPGGWEGFRSFTVEKKQKETNSVTSYYLKPTDGGPIASYEPGQYITLWAEVPGEQYKHIRHYSLSEAPGKGYYRVSVKREEGRGAAPNGIVSNYLASDLNVGDKLDFSAPAGDFTLDKSNAPVVLISGGIGVTPLISMLNAIVENGPDRQVTFIHAAANSNEHAFREHVKQLDAANNHVKSLIVYDSPTEADRHAQNYDKEGRIDLAFLQGAVSAKEEAQFYFCGPIPFMETVNNMLTEWRVPKDHIHYEAFNPIAILDEE</sequence>
<dbReference type="GO" id="GO:0071500">
    <property type="term" value="P:cellular response to nitrosative stress"/>
    <property type="evidence" value="ECO:0007669"/>
    <property type="project" value="TreeGrafter"/>
</dbReference>
<dbReference type="NCBIfam" id="NF009805">
    <property type="entry name" value="PRK13289.1"/>
    <property type="match status" value="1"/>
</dbReference>
<feature type="active site" description="Charge relay system" evidence="15">
    <location>
        <position position="95"/>
    </location>
</feature>
<dbReference type="eggNOG" id="COG1018">
    <property type="taxonomic scope" value="Bacteria"/>
</dbReference>
<comment type="cofactor">
    <cofactor evidence="15">
        <name>FAD</name>
        <dbReference type="ChEBI" id="CHEBI:57692"/>
    </cofactor>
    <text evidence="15">Binds 1 FAD per subunit.</text>
</comment>
<dbReference type="CDD" id="cd06184">
    <property type="entry name" value="flavohem_like_fad_nad_binding"/>
    <property type="match status" value="1"/>
</dbReference>
<evidence type="ECO:0000259" key="16">
    <source>
        <dbReference type="PROSITE" id="PS01033"/>
    </source>
</evidence>
<dbReference type="PRINTS" id="PR00371">
    <property type="entry name" value="FPNCR"/>
</dbReference>
<dbReference type="GO" id="GO:0009636">
    <property type="term" value="P:response to toxic substance"/>
    <property type="evidence" value="ECO:0007669"/>
    <property type="project" value="UniProtKB-KW"/>
</dbReference>
<evidence type="ECO:0000256" key="2">
    <source>
        <dbReference type="ARBA" id="ARBA00008414"/>
    </source>
</evidence>
<dbReference type="EC" id="1.14.12.17" evidence="15"/>
<evidence type="ECO:0000256" key="3">
    <source>
        <dbReference type="ARBA" id="ARBA00022448"/>
    </source>
</evidence>
<dbReference type="InterPro" id="IPR012292">
    <property type="entry name" value="Globin/Proto"/>
</dbReference>
<dbReference type="Gene3D" id="3.40.50.80">
    <property type="entry name" value="Nucleotide-binding domain of ferredoxin-NADP reductase (FNR) module"/>
    <property type="match status" value="1"/>
</dbReference>
<keyword evidence="11 15" id="KW-0408">Iron</keyword>
<dbReference type="FunFam" id="2.40.30.10:FF:000034">
    <property type="entry name" value="Flavohemoprotein"/>
    <property type="match status" value="1"/>
</dbReference>
<organism evidence="18 19">
    <name type="scientific">Lysinibacillus odysseyi 34hs-1 = NBRC 100172</name>
    <dbReference type="NCBI Taxonomy" id="1220589"/>
    <lineage>
        <taxon>Bacteria</taxon>
        <taxon>Bacillati</taxon>
        <taxon>Bacillota</taxon>
        <taxon>Bacilli</taxon>
        <taxon>Bacillales</taxon>
        <taxon>Bacillaceae</taxon>
        <taxon>Lysinibacillus</taxon>
    </lineage>
</organism>
<dbReference type="InterPro" id="IPR001433">
    <property type="entry name" value="OxRdtase_FAD/NAD-bd"/>
</dbReference>
<keyword evidence="3 15" id="KW-0813">Transport</keyword>
<comment type="cofactor">
    <cofactor evidence="15">
        <name>heme b</name>
        <dbReference type="ChEBI" id="CHEBI:60344"/>
    </cofactor>
    <text evidence="15">Binds 1 heme b (iron(II)-protoporphyrin IX) group per subunit.</text>
</comment>
<dbReference type="Pfam" id="PF00970">
    <property type="entry name" value="FAD_binding_6"/>
    <property type="match status" value="1"/>
</dbReference>
<evidence type="ECO:0000313" key="19">
    <source>
        <dbReference type="Proteomes" id="UP000030437"/>
    </source>
</evidence>
<dbReference type="PROSITE" id="PS51384">
    <property type="entry name" value="FAD_FR"/>
    <property type="match status" value="1"/>
</dbReference>
<dbReference type="FunFam" id="1.10.490.10:FF:000003">
    <property type="entry name" value="Flavohemoprotein"/>
    <property type="match status" value="1"/>
</dbReference>
<evidence type="ECO:0000256" key="14">
    <source>
        <dbReference type="ARBA" id="ARBA00049433"/>
    </source>
</evidence>
<dbReference type="SUPFAM" id="SSF63380">
    <property type="entry name" value="Riboflavin synthase domain-like"/>
    <property type="match status" value="1"/>
</dbReference>
<feature type="domain" description="FAD-binding FR-type" evidence="17">
    <location>
        <begin position="152"/>
        <end position="263"/>
    </location>
</feature>
<dbReference type="Gene3D" id="1.10.490.10">
    <property type="entry name" value="Globins"/>
    <property type="match status" value="1"/>
</dbReference>
<comment type="caution">
    <text evidence="15">Lacks conserved residue(s) required for the propagation of feature annotation.</text>
</comment>
<dbReference type="GO" id="GO:0020037">
    <property type="term" value="F:heme binding"/>
    <property type="evidence" value="ECO:0007669"/>
    <property type="project" value="InterPro"/>
</dbReference>
<evidence type="ECO:0000256" key="1">
    <source>
        <dbReference type="ARBA" id="ARBA00006401"/>
    </source>
</evidence>
<keyword evidence="15" id="KW-0216">Detoxification</keyword>
<dbReference type="STRING" id="1220589.CD32_16035"/>
<evidence type="ECO:0000256" key="8">
    <source>
        <dbReference type="ARBA" id="ARBA00022827"/>
    </source>
</evidence>
<accession>A0A0A3J8J2</accession>
<dbReference type="Gene3D" id="2.40.30.10">
    <property type="entry name" value="Translation factors"/>
    <property type="match status" value="1"/>
</dbReference>
<comment type="catalytic activity">
    <reaction evidence="13 15">
        <text>2 nitric oxide + NADH + 2 O2 = 2 nitrate + NAD(+) + H(+)</text>
        <dbReference type="Rhea" id="RHEA:19469"/>
        <dbReference type="ChEBI" id="CHEBI:15378"/>
        <dbReference type="ChEBI" id="CHEBI:15379"/>
        <dbReference type="ChEBI" id="CHEBI:16480"/>
        <dbReference type="ChEBI" id="CHEBI:17632"/>
        <dbReference type="ChEBI" id="CHEBI:57540"/>
        <dbReference type="ChEBI" id="CHEBI:57945"/>
        <dbReference type="EC" id="1.14.12.17"/>
    </reaction>
</comment>
<evidence type="ECO:0000256" key="5">
    <source>
        <dbReference type="ARBA" id="ARBA00022621"/>
    </source>
</evidence>
<keyword evidence="12 15" id="KW-0520">NAD</keyword>
<dbReference type="GO" id="GO:0019825">
    <property type="term" value="F:oxygen binding"/>
    <property type="evidence" value="ECO:0007669"/>
    <property type="project" value="InterPro"/>
</dbReference>
<evidence type="ECO:0000256" key="15">
    <source>
        <dbReference type="HAMAP-Rule" id="MF_01252"/>
    </source>
</evidence>
<name>A0A0A3J8J2_9BACI</name>
<feature type="binding site" description="proximal binding residue" evidence="15">
    <location>
        <position position="85"/>
    </location>
    <ligand>
        <name>heme b</name>
        <dbReference type="ChEBI" id="CHEBI:60344"/>
    </ligand>
    <ligandPart>
        <name>Fe</name>
        <dbReference type="ChEBI" id="CHEBI:18248"/>
    </ligandPart>
</feature>
<evidence type="ECO:0000256" key="7">
    <source>
        <dbReference type="ARBA" id="ARBA00022723"/>
    </source>
</evidence>
<dbReference type="GO" id="GO:0008941">
    <property type="term" value="F:nitric oxide dioxygenase NAD(P)H activity"/>
    <property type="evidence" value="ECO:0007669"/>
    <property type="project" value="UniProtKB-UniRule"/>
</dbReference>
<evidence type="ECO:0000256" key="13">
    <source>
        <dbReference type="ARBA" id="ARBA00048649"/>
    </source>
</evidence>
<dbReference type="GO" id="GO:0046872">
    <property type="term" value="F:metal ion binding"/>
    <property type="evidence" value="ECO:0007669"/>
    <property type="project" value="UniProtKB-KW"/>
</dbReference>
<dbReference type="InterPro" id="IPR001709">
    <property type="entry name" value="Flavoprot_Pyr_Nucl_cyt_Rdtase"/>
</dbReference>
<feature type="binding site" evidence="15">
    <location>
        <position position="190"/>
    </location>
    <ligand>
        <name>FAD</name>
        <dbReference type="ChEBI" id="CHEBI:57692"/>
    </ligand>
</feature>
<dbReference type="InterPro" id="IPR017938">
    <property type="entry name" value="Riboflavin_synthase-like_b-brl"/>
</dbReference>
<evidence type="ECO:0000256" key="9">
    <source>
        <dbReference type="ARBA" id="ARBA00022857"/>
    </source>
</evidence>
<keyword evidence="7 15" id="KW-0479">Metal-binding</keyword>
<dbReference type="Proteomes" id="UP000030437">
    <property type="component" value="Unassembled WGS sequence"/>
</dbReference>
<dbReference type="RefSeq" id="WP_036156446.1">
    <property type="nucleotide sequence ID" value="NZ_AVCX01000003.1"/>
</dbReference>
<evidence type="ECO:0000256" key="6">
    <source>
        <dbReference type="ARBA" id="ARBA00022630"/>
    </source>
</evidence>
<comment type="caution">
    <text evidence="18">The sequence shown here is derived from an EMBL/GenBank/DDBJ whole genome shotgun (WGS) entry which is preliminary data.</text>
</comment>
<keyword evidence="9 15" id="KW-0521">NADP</keyword>
<feature type="binding site" evidence="15">
    <location>
        <begin position="275"/>
        <end position="280"/>
    </location>
    <ligand>
        <name>NADP(+)</name>
        <dbReference type="ChEBI" id="CHEBI:58349"/>
    </ligand>
</feature>
<dbReference type="Pfam" id="PF00175">
    <property type="entry name" value="NAD_binding_1"/>
    <property type="match status" value="1"/>
</dbReference>
<evidence type="ECO:0000256" key="10">
    <source>
        <dbReference type="ARBA" id="ARBA00023002"/>
    </source>
</evidence>
<dbReference type="GO" id="GO:0071949">
    <property type="term" value="F:FAD binding"/>
    <property type="evidence" value="ECO:0007669"/>
    <property type="project" value="InterPro"/>
</dbReference>
<evidence type="ECO:0000256" key="11">
    <source>
        <dbReference type="ARBA" id="ARBA00023004"/>
    </source>
</evidence>
<feature type="region of interest" description="Reductase" evidence="15">
    <location>
        <begin position="149"/>
        <end position="407"/>
    </location>
</feature>
<dbReference type="HAMAP" id="MF_01252">
    <property type="entry name" value="Hmp"/>
    <property type="match status" value="1"/>
</dbReference>
<evidence type="ECO:0000256" key="12">
    <source>
        <dbReference type="ARBA" id="ARBA00023027"/>
    </source>
</evidence>
<comment type="similarity">
    <text evidence="1 15">In the C-terminal section; belongs to the flavoprotein pyridine nucleotide cytochrome reductase family.</text>
</comment>
<dbReference type="PANTHER" id="PTHR43396">
    <property type="entry name" value="FLAVOHEMOPROTEIN"/>
    <property type="match status" value="1"/>
</dbReference>
<dbReference type="SUPFAM" id="SSF46458">
    <property type="entry name" value="Globin-like"/>
    <property type="match status" value="1"/>
</dbReference>
<dbReference type="InterPro" id="IPR039261">
    <property type="entry name" value="FNR_nucleotide-bd"/>
</dbReference>
<feature type="site" description="Influences the redox potential of the prosthetic heme and FAD groups" evidence="15">
    <location>
        <position position="396"/>
    </location>
</feature>
<dbReference type="EMBL" id="JPVP01000058">
    <property type="protein sequence ID" value="KGR83347.1"/>
    <property type="molecule type" value="Genomic_DNA"/>
</dbReference>
<dbReference type="AlphaFoldDB" id="A0A0A3J8J2"/>
<keyword evidence="5 15" id="KW-0561">Oxygen transport</keyword>
<feature type="site" description="Involved in heme-bound ligand stabilization and O-O bond activation" evidence="15">
    <location>
        <position position="29"/>
    </location>
</feature>
<keyword evidence="6 15" id="KW-0285">Flavoprotein</keyword>
<dbReference type="SUPFAM" id="SSF52343">
    <property type="entry name" value="Ferredoxin reductase-like, C-terminal NADP-linked domain"/>
    <property type="match status" value="1"/>
</dbReference>
<dbReference type="PRINTS" id="PR00410">
    <property type="entry name" value="PHEHYDRXLASE"/>
</dbReference>
<feature type="site" description="Influences the redox potential of the prosthetic heme and FAD groups" evidence="15">
    <location>
        <position position="84"/>
    </location>
</feature>
<dbReference type="PANTHER" id="PTHR43396:SF3">
    <property type="entry name" value="FLAVOHEMOPROTEIN"/>
    <property type="match status" value="1"/>
</dbReference>